<accession>A0A9D3VUE9</accession>
<organism evidence="1 2">
    <name type="scientific">Gossypium stocksii</name>
    <dbReference type="NCBI Taxonomy" id="47602"/>
    <lineage>
        <taxon>Eukaryota</taxon>
        <taxon>Viridiplantae</taxon>
        <taxon>Streptophyta</taxon>
        <taxon>Embryophyta</taxon>
        <taxon>Tracheophyta</taxon>
        <taxon>Spermatophyta</taxon>
        <taxon>Magnoliopsida</taxon>
        <taxon>eudicotyledons</taxon>
        <taxon>Gunneridae</taxon>
        <taxon>Pentapetalae</taxon>
        <taxon>rosids</taxon>
        <taxon>malvids</taxon>
        <taxon>Malvales</taxon>
        <taxon>Malvaceae</taxon>
        <taxon>Malvoideae</taxon>
        <taxon>Gossypium</taxon>
    </lineage>
</organism>
<dbReference type="OrthoDB" id="10571089at2759"/>
<protein>
    <submittedName>
        <fullName evidence="1">Uncharacterized protein</fullName>
    </submittedName>
</protein>
<dbReference type="Proteomes" id="UP000828251">
    <property type="component" value="Unassembled WGS sequence"/>
</dbReference>
<sequence>MELYIEFIEADGFGPSLTTISANKNQSRSKSLITRICGGFISMLQSGYYDVPKTSLGRNSSIFGTNLNFSGLYLSRFKHNPNPDTRARNSINAFDFNFGIRSMS</sequence>
<reference evidence="1 2" key="1">
    <citation type="journal article" date="2021" name="Plant Biotechnol. J.">
        <title>Multi-omics assisted identification of the key and species-specific regulatory components of drought-tolerant mechanisms in Gossypium stocksii.</title>
        <authorList>
            <person name="Yu D."/>
            <person name="Ke L."/>
            <person name="Zhang D."/>
            <person name="Wu Y."/>
            <person name="Sun Y."/>
            <person name="Mei J."/>
            <person name="Sun J."/>
            <person name="Sun Y."/>
        </authorList>
    </citation>
    <scope>NUCLEOTIDE SEQUENCE [LARGE SCALE GENOMIC DNA]</scope>
    <source>
        <strain evidence="2">cv. E1</strain>
        <tissue evidence="1">Leaf</tissue>
    </source>
</reference>
<evidence type="ECO:0000313" key="2">
    <source>
        <dbReference type="Proteomes" id="UP000828251"/>
    </source>
</evidence>
<evidence type="ECO:0000313" key="1">
    <source>
        <dbReference type="EMBL" id="KAH1096821.1"/>
    </source>
</evidence>
<name>A0A9D3VUE9_9ROSI</name>
<dbReference type="EMBL" id="JAIQCV010000005">
    <property type="protein sequence ID" value="KAH1096821.1"/>
    <property type="molecule type" value="Genomic_DNA"/>
</dbReference>
<comment type="caution">
    <text evidence="1">The sequence shown here is derived from an EMBL/GenBank/DDBJ whole genome shotgun (WGS) entry which is preliminary data.</text>
</comment>
<keyword evidence="2" id="KW-1185">Reference proteome</keyword>
<dbReference type="AlphaFoldDB" id="A0A9D3VUE9"/>
<gene>
    <name evidence="1" type="ORF">J1N35_013742</name>
</gene>
<proteinExistence type="predicted"/>